<evidence type="ECO:0000313" key="5">
    <source>
        <dbReference type="Proteomes" id="UP000093740"/>
    </source>
</evidence>
<dbReference type="SMART" id="SM00411">
    <property type="entry name" value="BHL"/>
    <property type="match status" value="1"/>
</dbReference>
<dbReference type="Gene3D" id="4.10.520.10">
    <property type="entry name" value="IHF-like DNA-binding proteins"/>
    <property type="match status" value="1"/>
</dbReference>
<evidence type="ECO:0000256" key="3">
    <source>
        <dbReference type="RuleBase" id="RU003939"/>
    </source>
</evidence>
<dbReference type="RefSeq" id="WP_033191567.1">
    <property type="nucleotide sequence ID" value="NZ_CP014334.2"/>
</dbReference>
<sequence length="91" mass="10291">MNKKELVNAVAEKTQLKKKDVKLVIDTLFETIAATLEKGEKVQLVDFGTFEVKKMEGRTGVNPRTKAKIKIPARKVPKFRPGKVLKTRVNK</sequence>
<proteinExistence type="inferred from homology"/>
<dbReference type="GO" id="GO:0003677">
    <property type="term" value="F:DNA binding"/>
    <property type="evidence" value="ECO:0007669"/>
    <property type="project" value="UniProtKB-KW"/>
</dbReference>
<keyword evidence="5" id="KW-1185">Reference proteome</keyword>
<dbReference type="GO" id="GO:0030527">
    <property type="term" value="F:structural constituent of chromatin"/>
    <property type="evidence" value="ECO:0007669"/>
    <property type="project" value="InterPro"/>
</dbReference>
<name>A0AAI8GCG3_FERIS</name>
<dbReference type="SUPFAM" id="SSF47729">
    <property type="entry name" value="IHF-like DNA-binding proteins"/>
    <property type="match status" value="1"/>
</dbReference>
<evidence type="ECO:0000313" key="4">
    <source>
        <dbReference type="EMBL" id="AMW31896.1"/>
    </source>
</evidence>
<dbReference type="CDD" id="cd13831">
    <property type="entry name" value="HU"/>
    <property type="match status" value="1"/>
</dbReference>
<evidence type="ECO:0000256" key="2">
    <source>
        <dbReference type="ARBA" id="ARBA00023125"/>
    </source>
</evidence>
<dbReference type="PRINTS" id="PR01727">
    <property type="entry name" value="DNABINDINGHU"/>
</dbReference>
<dbReference type="InterPro" id="IPR010992">
    <property type="entry name" value="IHF-like_DNA-bd_dom_sf"/>
</dbReference>
<dbReference type="GO" id="GO:0005829">
    <property type="term" value="C:cytosol"/>
    <property type="evidence" value="ECO:0007669"/>
    <property type="project" value="TreeGrafter"/>
</dbReference>
<keyword evidence="1" id="KW-0226">DNA condensation</keyword>
<dbReference type="Pfam" id="PF00216">
    <property type="entry name" value="Bac_DNA_binding"/>
    <property type="match status" value="1"/>
</dbReference>
<dbReference type="GO" id="GO:0030261">
    <property type="term" value="P:chromosome condensation"/>
    <property type="evidence" value="ECO:0007669"/>
    <property type="project" value="UniProtKB-KW"/>
</dbReference>
<evidence type="ECO:0000256" key="1">
    <source>
        <dbReference type="ARBA" id="ARBA00023067"/>
    </source>
</evidence>
<dbReference type="EMBL" id="CP014334">
    <property type="protein sequence ID" value="AMW31896.1"/>
    <property type="molecule type" value="Genomic_DNA"/>
</dbReference>
<reference evidence="4 5" key="1">
    <citation type="journal article" date="2015" name="Stand. Genomic Sci.">
        <title>Genome sequence of a native-feather degrading extremely thermophilic Eubacterium, Fervidobacterium islandicum AW-1.</title>
        <authorList>
            <person name="Lee Y.J."/>
            <person name="Jeong H."/>
            <person name="Park G.S."/>
            <person name="Kwak Y."/>
            <person name="Lee S.J."/>
            <person name="Lee S.J."/>
            <person name="Park M.K."/>
            <person name="Kim J.Y."/>
            <person name="Kang H.K."/>
            <person name="Shin J.H."/>
            <person name="Lee D.W."/>
        </authorList>
    </citation>
    <scope>NUCLEOTIDE SEQUENCE [LARGE SCALE GENOMIC DNA]</scope>
    <source>
        <strain evidence="4 5">AW-1</strain>
    </source>
</reference>
<dbReference type="InterPro" id="IPR000119">
    <property type="entry name" value="Hist_DNA-bd"/>
</dbReference>
<gene>
    <name evidence="4" type="ORF">NA23_00050</name>
</gene>
<dbReference type="KEGG" id="fia:NA23_00050"/>
<dbReference type="AlphaFoldDB" id="A0AAI8GCG3"/>
<dbReference type="Proteomes" id="UP000093740">
    <property type="component" value="Chromosome"/>
</dbReference>
<organism evidence="4 5">
    <name type="scientific">Fervidobacterium islandicum</name>
    <dbReference type="NCBI Taxonomy" id="2423"/>
    <lineage>
        <taxon>Bacteria</taxon>
        <taxon>Thermotogati</taxon>
        <taxon>Thermotogota</taxon>
        <taxon>Thermotogae</taxon>
        <taxon>Thermotogales</taxon>
        <taxon>Fervidobacteriaceae</taxon>
        <taxon>Fervidobacterium</taxon>
    </lineage>
</organism>
<comment type="similarity">
    <text evidence="3">Belongs to the bacterial histone-like protein family.</text>
</comment>
<accession>A0AAI8GCG3</accession>
<dbReference type="PANTHER" id="PTHR33175:SF3">
    <property type="entry name" value="DNA-BINDING PROTEIN HU-BETA"/>
    <property type="match status" value="1"/>
</dbReference>
<dbReference type="PANTHER" id="PTHR33175">
    <property type="entry name" value="DNA-BINDING PROTEIN HU"/>
    <property type="match status" value="1"/>
</dbReference>
<protein>
    <submittedName>
        <fullName evidence="4">HU family DNA-binding protein</fullName>
    </submittedName>
</protein>
<keyword evidence="2 4" id="KW-0238">DNA-binding</keyword>